<name>A0A0D3HDJ4_9ORYZ</name>
<feature type="region of interest" description="Disordered" evidence="1">
    <location>
        <begin position="68"/>
        <end position="89"/>
    </location>
</feature>
<feature type="compositionally biased region" description="Gly residues" evidence="1">
    <location>
        <begin position="23"/>
        <end position="33"/>
    </location>
</feature>
<dbReference type="EnsemblPlants" id="OBART10G09620.1">
    <property type="protein sequence ID" value="OBART10G09620.1"/>
    <property type="gene ID" value="OBART10G09620"/>
</dbReference>
<proteinExistence type="predicted"/>
<dbReference type="Gramene" id="OBART10G09620.1">
    <property type="protein sequence ID" value="OBART10G09620.1"/>
    <property type="gene ID" value="OBART10G09620"/>
</dbReference>
<accession>A0A0D3HDJ4</accession>
<dbReference type="AlphaFoldDB" id="A0A0D3HDJ4"/>
<evidence type="ECO:0000313" key="3">
    <source>
        <dbReference type="Proteomes" id="UP000026960"/>
    </source>
</evidence>
<protein>
    <submittedName>
        <fullName evidence="2">Uncharacterized protein</fullName>
    </submittedName>
</protein>
<dbReference type="HOGENOM" id="CLU_2458304_0_0_1"/>
<feature type="compositionally biased region" description="Gly residues" evidence="1">
    <location>
        <begin position="41"/>
        <end position="56"/>
    </location>
</feature>
<sequence length="89" mass="8872">MAGALPAAENSVCSGGVGTLGQELGGGDNGGQGMRRRGDFSGIGGGGEGWCGGGGEVVQRRRMGRDLGAAIDEESDSRTCAKETRISRG</sequence>
<feature type="compositionally biased region" description="Basic and acidic residues" evidence="1">
    <location>
        <begin position="76"/>
        <end position="89"/>
    </location>
</feature>
<reference evidence="2" key="1">
    <citation type="journal article" date="2009" name="Rice">
        <title>De Novo Next Generation Sequencing of Plant Genomes.</title>
        <authorList>
            <person name="Rounsley S."/>
            <person name="Marri P.R."/>
            <person name="Yu Y."/>
            <person name="He R."/>
            <person name="Sisneros N."/>
            <person name="Goicoechea J.L."/>
            <person name="Lee S.J."/>
            <person name="Angelova A."/>
            <person name="Kudrna D."/>
            <person name="Luo M."/>
            <person name="Affourtit J."/>
            <person name="Desany B."/>
            <person name="Knight J."/>
            <person name="Niazi F."/>
            <person name="Egholm M."/>
            <person name="Wing R.A."/>
        </authorList>
    </citation>
    <scope>NUCLEOTIDE SEQUENCE [LARGE SCALE GENOMIC DNA]</scope>
    <source>
        <strain evidence="2">cv. IRGC 105608</strain>
    </source>
</reference>
<evidence type="ECO:0000313" key="2">
    <source>
        <dbReference type="EnsemblPlants" id="OBART10G09620.1"/>
    </source>
</evidence>
<dbReference type="PaxDb" id="65489-OBART10G09620.1"/>
<dbReference type="Proteomes" id="UP000026960">
    <property type="component" value="Chromosome 10"/>
</dbReference>
<keyword evidence="3" id="KW-1185">Reference proteome</keyword>
<feature type="region of interest" description="Disordered" evidence="1">
    <location>
        <begin position="23"/>
        <end position="56"/>
    </location>
</feature>
<organism evidence="2">
    <name type="scientific">Oryza barthii</name>
    <dbReference type="NCBI Taxonomy" id="65489"/>
    <lineage>
        <taxon>Eukaryota</taxon>
        <taxon>Viridiplantae</taxon>
        <taxon>Streptophyta</taxon>
        <taxon>Embryophyta</taxon>
        <taxon>Tracheophyta</taxon>
        <taxon>Spermatophyta</taxon>
        <taxon>Magnoliopsida</taxon>
        <taxon>Liliopsida</taxon>
        <taxon>Poales</taxon>
        <taxon>Poaceae</taxon>
        <taxon>BOP clade</taxon>
        <taxon>Oryzoideae</taxon>
        <taxon>Oryzeae</taxon>
        <taxon>Oryzinae</taxon>
        <taxon>Oryza</taxon>
    </lineage>
</organism>
<reference evidence="2" key="2">
    <citation type="submission" date="2015-03" db="UniProtKB">
        <authorList>
            <consortium name="EnsemblPlants"/>
        </authorList>
    </citation>
    <scope>IDENTIFICATION</scope>
</reference>
<evidence type="ECO:0000256" key="1">
    <source>
        <dbReference type="SAM" id="MobiDB-lite"/>
    </source>
</evidence>